<dbReference type="PANTHER" id="PTHR47199">
    <property type="entry name" value="PHOTOSYSTEM II STABILITY/ASSEMBLY FACTOR HCF136, CHLOROPLASTIC"/>
    <property type="match status" value="1"/>
</dbReference>
<dbReference type="InterPro" id="IPR028203">
    <property type="entry name" value="PSII_CF48-like_dom"/>
</dbReference>
<organism evidence="6 7">
    <name type="scientific">Paenibacillus faecis</name>
    <dbReference type="NCBI Taxonomy" id="862114"/>
    <lineage>
        <taxon>Bacteria</taxon>
        <taxon>Bacillati</taxon>
        <taxon>Bacillota</taxon>
        <taxon>Bacilli</taxon>
        <taxon>Bacillales</taxon>
        <taxon>Paenibacillaceae</taxon>
        <taxon>Paenibacillus</taxon>
    </lineage>
</organism>
<keyword evidence="1" id="KW-0602">Photosynthesis</keyword>
<proteinExistence type="predicted"/>
<feature type="domain" description="Photosynthesis system II assembly factor Ycf48/Hcf136-like" evidence="5">
    <location>
        <begin position="131"/>
        <end position="274"/>
    </location>
</feature>
<gene>
    <name evidence="6" type="ORF">FRY98_13495</name>
</gene>
<keyword evidence="7" id="KW-1185">Reference proteome</keyword>
<evidence type="ECO:0000256" key="1">
    <source>
        <dbReference type="ARBA" id="ARBA00022531"/>
    </source>
</evidence>
<evidence type="ECO:0000256" key="4">
    <source>
        <dbReference type="SAM" id="SignalP"/>
    </source>
</evidence>
<dbReference type="GO" id="GO:0015979">
    <property type="term" value="P:photosynthesis"/>
    <property type="evidence" value="ECO:0007669"/>
    <property type="project" value="UniProtKB-KW"/>
</dbReference>
<keyword evidence="4" id="KW-0732">Signal</keyword>
<dbReference type="Pfam" id="PF14870">
    <property type="entry name" value="PSII_BNR"/>
    <property type="match status" value="1"/>
</dbReference>
<dbReference type="CDD" id="cd15482">
    <property type="entry name" value="Sialidase_non-viral"/>
    <property type="match status" value="1"/>
</dbReference>
<dbReference type="InterPro" id="IPR015943">
    <property type="entry name" value="WD40/YVTN_repeat-like_dom_sf"/>
</dbReference>
<comment type="caution">
    <text evidence="6">The sequence shown here is derived from an EMBL/GenBank/DDBJ whole genome shotgun (WGS) entry which is preliminary data.</text>
</comment>
<evidence type="ECO:0000313" key="7">
    <source>
        <dbReference type="Proteomes" id="UP000325218"/>
    </source>
</evidence>
<name>A0A5D0CUH4_9BACL</name>
<reference evidence="6 7" key="1">
    <citation type="submission" date="2019-08" db="EMBL/GenBank/DDBJ databases">
        <title>Genome sequencing of Paenibacillus faecis DSM 23593(T).</title>
        <authorList>
            <person name="Kook J.-K."/>
            <person name="Park S.-N."/>
            <person name="Lim Y.K."/>
        </authorList>
    </citation>
    <scope>NUCLEOTIDE SEQUENCE [LARGE SCALE GENOMIC DNA]</scope>
    <source>
        <strain evidence="6 7">DSM 23593</strain>
    </source>
</reference>
<dbReference type="PANTHER" id="PTHR47199:SF2">
    <property type="entry name" value="PHOTOSYSTEM II STABILITY_ASSEMBLY FACTOR HCF136, CHLOROPLASTIC"/>
    <property type="match status" value="1"/>
</dbReference>
<dbReference type="Proteomes" id="UP000325218">
    <property type="component" value="Unassembled WGS sequence"/>
</dbReference>
<feature type="region of interest" description="Disordered" evidence="3">
    <location>
        <begin position="28"/>
        <end position="68"/>
    </location>
</feature>
<protein>
    <recommendedName>
        <fullName evidence="5">Photosynthesis system II assembly factor Ycf48/Hcf136-like domain-containing protein</fullName>
    </recommendedName>
</protein>
<evidence type="ECO:0000313" key="6">
    <source>
        <dbReference type="EMBL" id="TYA13646.1"/>
    </source>
</evidence>
<dbReference type="SUPFAM" id="SSF110296">
    <property type="entry name" value="Oligoxyloglucan reducing end-specific cellobiohydrolase"/>
    <property type="match status" value="2"/>
</dbReference>
<evidence type="ECO:0000259" key="5">
    <source>
        <dbReference type="Pfam" id="PF14870"/>
    </source>
</evidence>
<evidence type="ECO:0000256" key="2">
    <source>
        <dbReference type="ARBA" id="ARBA00023276"/>
    </source>
</evidence>
<feature type="signal peptide" evidence="4">
    <location>
        <begin position="1"/>
        <end position="23"/>
    </location>
</feature>
<keyword evidence="2" id="KW-0604">Photosystem II</keyword>
<dbReference type="PROSITE" id="PS51257">
    <property type="entry name" value="PROKAR_LIPOPROTEIN"/>
    <property type="match status" value="1"/>
</dbReference>
<feature type="chain" id="PRO_5022734090" description="Photosynthesis system II assembly factor Ycf48/Hcf136-like domain-containing protein" evidence="4">
    <location>
        <begin position="24"/>
        <end position="434"/>
    </location>
</feature>
<accession>A0A5D0CUH4</accession>
<dbReference type="OrthoDB" id="501835at2"/>
<evidence type="ECO:0000256" key="3">
    <source>
        <dbReference type="SAM" id="MobiDB-lite"/>
    </source>
</evidence>
<sequence length="434" mass="47346">MLKWWCKLAGCVMAAGLLLTACASEQPADPVSSRHSLNEEETVEEGQTLTIVNPEPSPSPHTSSLAETEAGQYQIQTRLTDFKLMSDTSGLAWGSTRSELRLYTTRDNGKTWTNISPSSSIQFPNNPQYGKDLFFKDLDHGWVVRDSLGSGEAIVLRTTNGGGTWKMTSLPEADDVSSIYFVNEYRGWILTVGDGADSIEAKAVYTTSNGGATWEKIMSTSLLPTESSAANQTLPKLGKPDGMMFTDEKNGYVTLIEEGVPALYVTVDGGQRWTKSASFFDDSRITGCTRFTTTAPQALNAAGTAAWVAVGCGGEGGLKYNGYFTLDAGKSWSLAPLGLPWKNEEDGELSTTFLTSLEGWSLQKSAMIHTVDQGKTWSPLPESRKLREILADYPEVVKLQFHSPQTGWLLVANHDKKRSLLMQTQDGGVSWHVL</sequence>
<dbReference type="Gene3D" id="2.130.10.10">
    <property type="entry name" value="YVTN repeat-like/Quinoprotein amine dehydrogenase"/>
    <property type="match status" value="1"/>
</dbReference>
<dbReference type="EMBL" id="VSDO01000002">
    <property type="protein sequence ID" value="TYA13646.1"/>
    <property type="molecule type" value="Genomic_DNA"/>
</dbReference>
<dbReference type="AlphaFoldDB" id="A0A5D0CUH4"/>
<dbReference type="GO" id="GO:0009523">
    <property type="term" value="C:photosystem II"/>
    <property type="evidence" value="ECO:0007669"/>
    <property type="project" value="UniProtKB-KW"/>
</dbReference>
<dbReference type="RefSeq" id="WP_148452533.1">
    <property type="nucleotide sequence ID" value="NZ_VSDO01000002.1"/>
</dbReference>